<dbReference type="HAMAP" id="MF_00528">
    <property type="entry name" value="Maf"/>
    <property type="match status" value="1"/>
</dbReference>
<dbReference type="CDD" id="cd00555">
    <property type="entry name" value="Maf"/>
    <property type="match status" value="1"/>
</dbReference>
<dbReference type="RefSeq" id="WP_199020522.1">
    <property type="nucleotide sequence ID" value="NZ_JAELUP010000103.1"/>
</dbReference>
<dbReference type="AlphaFoldDB" id="A0A934J9U6"/>
<dbReference type="EC" id="3.6.1.9" evidence="3"/>
<name>A0A934J9U6_9BACL</name>
<evidence type="ECO:0000256" key="2">
    <source>
        <dbReference type="ARBA" id="ARBA00022801"/>
    </source>
</evidence>
<keyword evidence="2 3" id="KW-0378">Hydrolase</keyword>
<evidence type="ECO:0000313" key="5">
    <source>
        <dbReference type="Proteomes" id="UP000640274"/>
    </source>
</evidence>
<dbReference type="InterPro" id="IPR003697">
    <property type="entry name" value="Maf-like"/>
</dbReference>
<comment type="catalytic activity">
    <reaction evidence="3">
        <text>dTTP + H2O = dTMP + diphosphate + H(+)</text>
        <dbReference type="Rhea" id="RHEA:28534"/>
        <dbReference type="ChEBI" id="CHEBI:15377"/>
        <dbReference type="ChEBI" id="CHEBI:15378"/>
        <dbReference type="ChEBI" id="CHEBI:33019"/>
        <dbReference type="ChEBI" id="CHEBI:37568"/>
        <dbReference type="ChEBI" id="CHEBI:63528"/>
        <dbReference type="EC" id="3.6.1.9"/>
    </reaction>
</comment>
<accession>A0A934J9U6</accession>
<proteinExistence type="inferred from homology"/>
<dbReference type="PANTHER" id="PTHR43213">
    <property type="entry name" value="BIFUNCTIONAL DTTP/UTP PYROPHOSPHATASE/METHYLTRANSFERASE PROTEIN-RELATED"/>
    <property type="match status" value="1"/>
</dbReference>
<feature type="site" description="Important for substrate specificity" evidence="3">
    <location>
        <position position="81"/>
    </location>
</feature>
<evidence type="ECO:0000256" key="3">
    <source>
        <dbReference type="HAMAP-Rule" id="MF_00528"/>
    </source>
</evidence>
<dbReference type="GO" id="GO:0005737">
    <property type="term" value="C:cytoplasm"/>
    <property type="evidence" value="ECO:0007669"/>
    <property type="project" value="UniProtKB-SubCell"/>
</dbReference>
<dbReference type="SUPFAM" id="SSF52972">
    <property type="entry name" value="ITPase-like"/>
    <property type="match status" value="1"/>
</dbReference>
<evidence type="ECO:0000313" key="4">
    <source>
        <dbReference type="EMBL" id="MBJ6362923.1"/>
    </source>
</evidence>
<keyword evidence="3" id="KW-0963">Cytoplasm</keyword>
<dbReference type="Gene3D" id="3.90.950.10">
    <property type="match status" value="1"/>
</dbReference>
<dbReference type="GO" id="GO:0009117">
    <property type="term" value="P:nucleotide metabolic process"/>
    <property type="evidence" value="ECO:0007669"/>
    <property type="project" value="UniProtKB-KW"/>
</dbReference>
<protein>
    <recommendedName>
        <fullName evidence="3">dTTP/UTP pyrophosphatase</fullName>
        <shortName evidence="3">dTTPase/UTPase</shortName>
        <ecNumber evidence="3">3.6.1.9</ecNumber>
    </recommendedName>
    <alternativeName>
        <fullName evidence="3">Nucleoside triphosphate pyrophosphatase</fullName>
    </alternativeName>
    <alternativeName>
        <fullName evidence="3">Nucleotide pyrophosphatase</fullName>
        <shortName evidence="3">Nucleotide PPase</shortName>
    </alternativeName>
</protein>
<dbReference type="PIRSF" id="PIRSF006305">
    <property type="entry name" value="Maf"/>
    <property type="match status" value="1"/>
</dbReference>
<evidence type="ECO:0000256" key="1">
    <source>
        <dbReference type="ARBA" id="ARBA00001968"/>
    </source>
</evidence>
<dbReference type="EMBL" id="JAELUP010000103">
    <property type="protein sequence ID" value="MBJ6362923.1"/>
    <property type="molecule type" value="Genomic_DNA"/>
</dbReference>
<feature type="active site" description="Proton acceptor" evidence="3">
    <location>
        <position position="80"/>
    </location>
</feature>
<feature type="site" description="Important for substrate specificity" evidence="3">
    <location>
        <position position="165"/>
    </location>
</feature>
<dbReference type="GO" id="GO:0047429">
    <property type="term" value="F:nucleoside triphosphate diphosphatase activity"/>
    <property type="evidence" value="ECO:0007669"/>
    <property type="project" value="UniProtKB-EC"/>
</dbReference>
<comment type="function">
    <text evidence="3">Nucleoside triphosphate pyrophosphatase that hydrolyzes dTTP and UTP. May have a dual role in cell division arrest and in preventing the incorporation of modified nucleotides into cellular nucleic acids.</text>
</comment>
<comment type="caution">
    <text evidence="4">The sequence shown here is derived from an EMBL/GenBank/DDBJ whole genome shotgun (WGS) entry which is preliminary data.</text>
</comment>
<reference evidence="4" key="1">
    <citation type="submission" date="2020-12" db="EMBL/GenBank/DDBJ databases">
        <authorList>
            <person name="Huq M.A."/>
        </authorList>
    </citation>
    <scope>NUCLEOTIDE SEQUENCE</scope>
    <source>
        <strain evidence="4">MAHUQ-46</strain>
    </source>
</reference>
<comment type="similarity">
    <text evidence="3">Belongs to the Maf family. YhdE subfamily.</text>
</comment>
<comment type="catalytic activity">
    <reaction evidence="3">
        <text>UTP + H2O = UMP + diphosphate + H(+)</text>
        <dbReference type="Rhea" id="RHEA:29395"/>
        <dbReference type="ChEBI" id="CHEBI:15377"/>
        <dbReference type="ChEBI" id="CHEBI:15378"/>
        <dbReference type="ChEBI" id="CHEBI:33019"/>
        <dbReference type="ChEBI" id="CHEBI:46398"/>
        <dbReference type="ChEBI" id="CHEBI:57865"/>
        <dbReference type="EC" id="3.6.1.9"/>
    </reaction>
</comment>
<dbReference type="PANTHER" id="PTHR43213:SF5">
    <property type="entry name" value="BIFUNCTIONAL DTTP_UTP PYROPHOSPHATASE_METHYLTRANSFERASE PROTEIN-RELATED"/>
    <property type="match status" value="1"/>
</dbReference>
<dbReference type="Pfam" id="PF02545">
    <property type="entry name" value="Maf"/>
    <property type="match status" value="1"/>
</dbReference>
<organism evidence="4 5">
    <name type="scientific">Paenibacillus roseus</name>
    <dbReference type="NCBI Taxonomy" id="2798579"/>
    <lineage>
        <taxon>Bacteria</taxon>
        <taxon>Bacillati</taxon>
        <taxon>Bacillota</taxon>
        <taxon>Bacilli</taxon>
        <taxon>Bacillales</taxon>
        <taxon>Paenibacillaceae</taxon>
        <taxon>Paenibacillus</taxon>
    </lineage>
</organism>
<keyword evidence="5" id="KW-1185">Reference proteome</keyword>
<comment type="subcellular location">
    <subcellularLocation>
        <location evidence="3">Cytoplasm</location>
    </subcellularLocation>
</comment>
<dbReference type="InterPro" id="IPR029001">
    <property type="entry name" value="ITPase-like_fam"/>
</dbReference>
<comment type="caution">
    <text evidence="3">Lacks conserved residue(s) required for the propagation of feature annotation.</text>
</comment>
<dbReference type="Proteomes" id="UP000640274">
    <property type="component" value="Unassembled WGS sequence"/>
</dbReference>
<comment type="cofactor">
    <cofactor evidence="1 3">
        <name>a divalent metal cation</name>
        <dbReference type="ChEBI" id="CHEBI:60240"/>
    </cofactor>
</comment>
<feature type="site" description="Important for substrate specificity" evidence="3">
    <location>
        <position position="14"/>
    </location>
</feature>
<gene>
    <name evidence="4" type="primary">maf</name>
    <name evidence="4" type="ORF">JFN88_17115</name>
</gene>
<sequence length="202" mass="22199">MKRQKIILASSSPRRQSLLQSLNLTLPVQIMASNVDESTPDDWSPAKIVEQLSLRKARAVRELLASDKQDHQGSLIIGADTIVVLNGEVMGKPRDEADARRMLGHLQGRIHEVYSAIACVDLLTSREVVSHLATRVHMKPLDSSRIERYVASGEPMDKAGAYAIQGLGATLVDHIDGCYFNVVGLSLSLLSDMLLEFDIQVI</sequence>
<keyword evidence="3" id="KW-0546">Nucleotide metabolism</keyword>
<dbReference type="NCBIfam" id="TIGR00172">
    <property type="entry name" value="maf"/>
    <property type="match status" value="1"/>
</dbReference>